<evidence type="ECO:0000313" key="2">
    <source>
        <dbReference type="EMBL" id="EMO44978.1"/>
    </source>
</evidence>
<organism evidence="2 3">
    <name type="scientific">Leptospira santarosai str. ZUN179</name>
    <dbReference type="NCBI Taxonomy" id="1049985"/>
    <lineage>
        <taxon>Bacteria</taxon>
        <taxon>Pseudomonadati</taxon>
        <taxon>Spirochaetota</taxon>
        <taxon>Spirochaetia</taxon>
        <taxon>Leptospirales</taxon>
        <taxon>Leptospiraceae</taxon>
        <taxon>Leptospira</taxon>
    </lineage>
</organism>
<comment type="caution">
    <text evidence="2">The sequence shown here is derived from an EMBL/GenBank/DDBJ whole genome shotgun (WGS) entry which is preliminary data.</text>
</comment>
<feature type="compositionally biased region" description="Polar residues" evidence="1">
    <location>
        <begin position="31"/>
        <end position="46"/>
    </location>
</feature>
<gene>
    <name evidence="2" type="ORF">LEP1GSC187_1590</name>
</gene>
<reference evidence="2 3" key="1">
    <citation type="submission" date="2013-01" db="EMBL/GenBank/DDBJ databases">
        <authorList>
            <person name="Harkins D.M."/>
            <person name="Durkin A.S."/>
            <person name="Brinkac L.M."/>
            <person name="Haft D.H."/>
            <person name="Selengut J.D."/>
            <person name="Sanka R."/>
            <person name="DePew J."/>
            <person name="Purushe J."/>
            <person name="Matthias M.A."/>
            <person name="Vinetz J.M."/>
            <person name="Sutton G.G."/>
            <person name="Nierman W.C."/>
            <person name="Fouts D.E."/>
        </authorList>
    </citation>
    <scope>NUCLEOTIDE SEQUENCE [LARGE SCALE GENOMIC DNA]</scope>
    <source>
        <strain evidence="2 3">ZUN179</strain>
    </source>
</reference>
<accession>M6V666</accession>
<evidence type="ECO:0000313" key="3">
    <source>
        <dbReference type="Proteomes" id="UP000012160"/>
    </source>
</evidence>
<dbReference type="Proteomes" id="UP000012160">
    <property type="component" value="Unassembled WGS sequence"/>
</dbReference>
<protein>
    <submittedName>
        <fullName evidence="2">Uncharacterized protein</fullName>
    </submittedName>
</protein>
<name>M6V666_9LEPT</name>
<feature type="compositionally biased region" description="Basic and acidic residues" evidence="1">
    <location>
        <begin position="47"/>
        <end position="58"/>
    </location>
</feature>
<proteinExistence type="predicted"/>
<dbReference type="AlphaFoldDB" id="M6V666"/>
<evidence type="ECO:0000256" key="1">
    <source>
        <dbReference type="SAM" id="MobiDB-lite"/>
    </source>
</evidence>
<dbReference type="EMBL" id="AHOQ02000032">
    <property type="protein sequence ID" value="EMO44978.1"/>
    <property type="molecule type" value="Genomic_DNA"/>
</dbReference>
<sequence length="58" mass="7192">MRLMTVHRTIYDPIFGFEIVFEQTRNEQRKNQNGKTTRMNEQNPRFTSERRTMQERSR</sequence>
<feature type="region of interest" description="Disordered" evidence="1">
    <location>
        <begin position="23"/>
        <end position="58"/>
    </location>
</feature>